<name>A0A1Q2MER0_9BACT</name>
<evidence type="ECO:0000259" key="2">
    <source>
        <dbReference type="Pfam" id="PF00248"/>
    </source>
</evidence>
<dbReference type="AlphaFoldDB" id="A0A1Q2MER0"/>
<dbReference type="PANTHER" id="PTHR43364">
    <property type="entry name" value="NADH-SPECIFIC METHYLGLYOXAL REDUCTASE-RELATED"/>
    <property type="match status" value="1"/>
</dbReference>
<dbReference type="FunFam" id="3.20.20.100:FF:000004">
    <property type="entry name" value="Oxidoreductase, aldo/keto reductase"/>
    <property type="match status" value="1"/>
</dbReference>
<evidence type="ECO:0000313" key="3">
    <source>
        <dbReference type="EMBL" id="AQQ71191.1"/>
    </source>
</evidence>
<sequence length="333" mass="36012">MKYTKLGRSNLTVSRVCLGTMHFGSATGEKEAFAIMDKALEMGINFFDTANMYGGPDNRGGSETIIGNWLAQGGGRRDRIVLATKVFGNMAGGDLPNEEPGISAYKVRKHAAGSLRRLQTDHIDLYQVHHIDTHITGEEYWGCFDKLVDDGDVLYMGTSNFPGWGLMKFQNMAAARGRLGIISEQTQYNLLSRGPEMEVLPACLELGIGAIPYMPLAGGILTGKTKSQPNTRTANVENEYGISIEGSSQIGAFHKICSDLGEPAHAVAIAWVLSHPAVASPIVGVRKVEHLEGLERAAEIELAPETLAKLNEIFDINKGRPFKPGPAPGAFAW</sequence>
<dbReference type="InterPro" id="IPR036812">
    <property type="entry name" value="NAD(P)_OxRdtase_dom_sf"/>
</dbReference>
<dbReference type="GO" id="GO:0005829">
    <property type="term" value="C:cytosol"/>
    <property type="evidence" value="ECO:0007669"/>
    <property type="project" value="TreeGrafter"/>
</dbReference>
<dbReference type="GO" id="GO:0016491">
    <property type="term" value="F:oxidoreductase activity"/>
    <property type="evidence" value="ECO:0007669"/>
    <property type="project" value="UniProtKB-KW"/>
</dbReference>
<dbReference type="EC" id="1.1.1.-" evidence="3"/>
<dbReference type="EMBL" id="CP019646">
    <property type="protein sequence ID" value="AQQ71191.1"/>
    <property type="molecule type" value="Genomic_DNA"/>
</dbReference>
<dbReference type="InterPro" id="IPR023210">
    <property type="entry name" value="NADP_OxRdtase_dom"/>
</dbReference>
<organism evidence="3 4">
    <name type="scientific">Limihaloglobus sulfuriphilus</name>
    <dbReference type="NCBI Taxonomy" id="1851148"/>
    <lineage>
        <taxon>Bacteria</taxon>
        <taxon>Pseudomonadati</taxon>
        <taxon>Planctomycetota</taxon>
        <taxon>Phycisphaerae</taxon>
        <taxon>Sedimentisphaerales</taxon>
        <taxon>Sedimentisphaeraceae</taxon>
        <taxon>Limihaloglobus</taxon>
    </lineage>
</organism>
<dbReference type="Gene3D" id="3.20.20.100">
    <property type="entry name" value="NADP-dependent oxidoreductase domain"/>
    <property type="match status" value="1"/>
</dbReference>
<dbReference type="RefSeq" id="WP_146683393.1">
    <property type="nucleotide sequence ID" value="NZ_CP019646.1"/>
</dbReference>
<dbReference type="CDD" id="cd19087">
    <property type="entry name" value="AKR_AKR12A1_B1_C1"/>
    <property type="match status" value="1"/>
</dbReference>
<dbReference type="Proteomes" id="UP000188181">
    <property type="component" value="Chromosome"/>
</dbReference>
<dbReference type="Pfam" id="PF00248">
    <property type="entry name" value="Aldo_ket_red"/>
    <property type="match status" value="1"/>
</dbReference>
<proteinExistence type="predicted"/>
<gene>
    <name evidence="3" type="primary">yhdN_4</name>
    <name evidence="3" type="ORF">SMSP2_01557</name>
</gene>
<dbReference type="PANTHER" id="PTHR43364:SF5">
    <property type="entry name" value="REDUCTASE"/>
    <property type="match status" value="1"/>
</dbReference>
<evidence type="ECO:0000313" key="4">
    <source>
        <dbReference type="Proteomes" id="UP000188181"/>
    </source>
</evidence>
<keyword evidence="1 3" id="KW-0560">Oxidoreductase</keyword>
<evidence type="ECO:0000256" key="1">
    <source>
        <dbReference type="ARBA" id="ARBA00023002"/>
    </source>
</evidence>
<dbReference type="OrthoDB" id="9773828at2"/>
<dbReference type="STRING" id="1851148.SMSP2_01557"/>
<feature type="domain" description="NADP-dependent oxidoreductase" evidence="2">
    <location>
        <begin position="16"/>
        <end position="313"/>
    </location>
</feature>
<keyword evidence="4" id="KW-1185">Reference proteome</keyword>
<protein>
    <submittedName>
        <fullName evidence="3">General stress protein 69</fullName>
        <ecNumber evidence="3">1.1.1.-</ecNumber>
    </submittedName>
</protein>
<dbReference type="InterPro" id="IPR050523">
    <property type="entry name" value="AKR_Detox_Biosynth"/>
</dbReference>
<dbReference type="KEGG" id="pbas:SMSP2_01557"/>
<reference evidence="4" key="1">
    <citation type="submission" date="2017-02" db="EMBL/GenBank/DDBJ databases">
        <title>Comparative genomics and description of representatives of a novel lineage of planctomycetes thriving in anoxic sediments.</title>
        <authorList>
            <person name="Spring S."/>
            <person name="Bunk B."/>
            <person name="Sproer C."/>
        </authorList>
    </citation>
    <scope>NUCLEOTIDE SEQUENCE [LARGE SCALE GENOMIC DNA]</scope>
    <source>
        <strain evidence="4">SM-Chi-D1</strain>
    </source>
</reference>
<accession>A0A1Q2MER0</accession>
<dbReference type="SUPFAM" id="SSF51430">
    <property type="entry name" value="NAD(P)-linked oxidoreductase"/>
    <property type="match status" value="1"/>
</dbReference>